<evidence type="ECO:0000313" key="7">
    <source>
        <dbReference type="EMBL" id="ALS25180.1"/>
    </source>
</evidence>
<dbReference type="Pfam" id="PF06808">
    <property type="entry name" value="DctM"/>
    <property type="match status" value="1"/>
</dbReference>
<dbReference type="PATRIC" id="fig|162209.4.peg.5196"/>
<keyword evidence="6" id="KW-0472">Membrane</keyword>
<dbReference type="InterPro" id="IPR010656">
    <property type="entry name" value="DctM"/>
</dbReference>
<dbReference type="PANTHER" id="PTHR33362">
    <property type="entry name" value="SIALIC ACID TRAP TRANSPORTER PERMEASE PROTEIN SIAT-RELATED"/>
    <property type="match status" value="1"/>
</dbReference>
<dbReference type="InterPro" id="IPR004681">
    <property type="entry name" value="TRAP_DctM"/>
</dbReference>
<gene>
    <name evidence="7" type="ORF">IJ22_49180</name>
</gene>
<evidence type="ECO:0000256" key="6">
    <source>
        <dbReference type="ARBA" id="ARBA00023136"/>
    </source>
</evidence>
<keyword evidence="2" id="KW-1003">Cell membrane</keyword>
<proteinExistence type="predicted"/>
<dbReference type="RefSeq" id="WP_062410603.1">
    <property type="nucleotide sequence ID" value="NZ_BJCS01000009.1"/>
</dbReference>
<keyword evidence="3" id="KW-0997">Cell inner membrane</keyword>
<dbReference type="NCBIfam" id="TIGR00786">
    <property type="entry name" value="dctM"/>
    <property type="match status" value="1"/>
</dbReference>
<dbReference type="KEGG" id="pnp:IJ22_49180"/>
<protein>
    <submittedName>
        <fullName evidence="7">Membrane protein</fullName>
    </submittedName>
</protein>
<organism evidence="7 8">
    <name type="scientific">Paenibacillus naphthalenovorans</name>
    <dbReference type="NCBI Taxonomy" id="162209"/>
    <lineage>
        <taxon>Bacteria</taxon>
        <taxon>Bacillati</taxon>
        <taxon>Bacillota</taxon>
        <taxon>Bacilli</taxon>
        <taxon>Bacillales</taxon>
        <taxon>Paenibacillaceae</taxon>
        <taxon>Paenibacillus</taxon>
    </lineage>
</organism>
<keyword evidence="5" id="KW-1133">Transmembrane helix</keyword>
<evidence type="ECO:0000256" key="3">
    <source>
        <dbReference type="ARBA" id="ARBA00022519"/>
    </source>
</evidence>
<dbReference type="PANTHER" id="PTHR33362:SF3">
    <property type="entry name" value="SIALIC ACID TRAP TRANSPORTER PERMEASE PROTEIN SIAT"/>
    <property type="match status" value="1"/>
</dbReference>
<reference evidence="7 8" key="2">
    <citation type="journal article" date="2016" name="Genome Announc.">
        <title>Complete Genome Sequences of Two Interactive Moderate Thermophiles, Paenibacillus napthalenovorans 32O-Y and Paenibacillus sp. 32O-W.</title>
        <authorList>
            <person name="Butler R.R.III."/>
            <person name="Wang J."/>
            <person name="Stark B.C."/>
            <person name="Pombert J.F."/>
        </authorList>
    </citation>
    <scope>NUCLEOTIDE SEQUENCE [LARGE SCALE GENOMIC DNA]</scope>
    <source>
        <strain evidence="7 8">32O-Y</strain>
    </source>
</reference>
<dbReference type="AlphaFoldDB" id="A0A0U2UQ82"/>
<keyword evidence="8" id="KW-1185">Reference proteome</keyword>
<dbReference type="OrthoDB" id="9785600at2"/>
<evidence type="ECO:0000256" key="4">
    <source>
        <dbReference type="ARBA" id="ARBA00022692"/>
    </source>
</evidence>
<name>A0A0U2UQ82_9BACL</name>
<keyword evidence="4" id="KW-0812">Transmembrane</keyword>
<dbReference type="PIRSF" id="PIRSF006066">
    <property type="entry name" value="HI0050"/>
    <property type="match status" value="1"/>
</dbReference>
<evidence type="ECO:0000256" key="2">
    <source>
        <dbReference type="ARBA" id="ARBA00022475"/>
    </source>
</evidence>
<accession>A0A0U2UQ82</accession>
<comment type="subcellular location">
    <subcellularLocation>
        <location evidence="1">Cell inner membrane</location>
        <topology evidence="1">Multi-pass membrane protein</topology>
    </subcellularLocation>
</comment>
<dbReference type="GO" id="GO:0022857">
    <property type="term" value="F:transmembrane transporter activity"/>
    <property type="evidence" value="ECO:0007669"/>
    <property type="project" value="TreeGrafter"/>
</dbReference>
<evidence type="ECO:0000256" key="5">
    <source>
        <dbReference type="ARBA" id="ARBA00022989"/>
    </source>
</evidence>
<reference evidence="8" key="1">
    <citation type="submission" date="2015-12" db="EMBL/GenBank/DDBJ databases">
        <title>Complete genome sequences of two moderately thermophilic Paenibacillus species.</title>
        <authorList>
            <person name="Butler R.III."/>
            <person name="Wang J."/>
            <person name="Stark B.C."/>
            <person name="Pombert J.-F."/>
        </authorList>
    </citation>
    <scope>NUCLEOTIDE SEQUENCE [LARGE SCALE GENOMIC DNA]</scope>
    <source>
        <strain evidence="8">32O-Y</strain>
    </source>
</reference>
<dbReference type="STRING" id="162209.IJ22_49180"/>
<dbReference type="EMBL" id="CP013652">
    <property type="protein sequence ID" value="ALS25180.1"/>
    <property type="molecule type" value="Genomic_DNA"/>
</dbReference>
<dbReference type="Proteomes" id="UP000061660">
    <property type="component" value="Chromosome"/>
</dbReference>
<sequence length="424" mass="45366" precursor="true">MTLVIVSVFILLILAVPIGAAFALSAFLGAKMNGLPLDTFASLPYQTINSFLLLSIPFFILTGQIMNQGKLIGRLIEIAEMFLFWLKGMLGYVTILASAFIGAITGSSVATVAAISSIIGNRMVDKGYKRGYVAALMGSCGLLGVLIPPSIPLIVYGAAVGASISDLFLATLLPGILMVFAFSIVHFLLLKRVLNHPEGEQGSGETPVFKQSKRIAFVQSIPVLLMPVIVLGGIYGGIFTPTEAAAVACVYGLVLALAGKTMKMRELSGVFYKAALTSISILCIIAFTSVFNNFMILEQVPQMLTGAIQNITDNKIMFLIIVNLILFLVGMFMETNAAVLLMAPLLYPAAMQFGMDPIHFGIMLVTNIELGLITPPMAANLFVAAKTNNSSLVEMMPYVACFFAAAVIILGMITFMPGLSLWFK</sequence>
<evidence type="ECO:0000313" key="8">
    <source>
        <dbReference type="Proteomes" id="UP000061660"/>
    </source>
</evidence>
<dbReference type="GO" id="GO:0005886">
    <property type="term" value="C:plasma membrane"/>
    <property type="evidence" value="ECO:0007669"/>
    <property type="project" value="UniProtKB-SubCell"/>
</dbReference>
<evidence type="ECO:0000256" key="1">
    <source>
        <dbReference type="ARBA" id="ARBA00004429"/>
    </source>
</evidence>